<accession>L0DRM6</accession>
<keyword evidence="1" id="KW-1133">Transmembrane helix</keyword>
<dbReference type="Proteomes" id="UP000010798">
    <property type="component" value="Chromosome"/>
</dbReference>
<feature type="domain" description="Gfo/Idh/MocA-like oxidoreductase N-terminal" evidence="2">
    <location>
        <begin position="49"/>
        <end position="164"/>
    </location>
</feature>
<dbReference type="STRING" id="886293.Sinac_6980"/>
<proteinExistence type="predicted"/>
<dbReference type="eggNOG" id="COG0673">
    <property type="taxonomic scope" value="Bacteria"/>
</dbReference>
<dbReference type="SUPFAM" id="SSF55347">
    <property type="entry name" value="Glyceraldehyde-3-phosphate dehydrogenase-like, C-terminal domain"/>
    <property type="match status" value="1"/>
</dbReference>
<evidence type="ECO:0000313" key="5">
    <source>
        <dbReference type="Proteomes" id="UP000010798"/>
    </source>
</evidence>
<evidence type="ECO:0000259" key="2">
    <source>
        <dbReference type="Pfam" id="PF01408"/>
    </source>
</evidence>
<dbReference type="GO" id="GO:0000166">
    <property type="term" value="F:nucleotide binding"/>
    <property type="evidence" value="ECO:0007669"/>
    <property type="project" value="InterPro"/>
</dbReference>
<dbReference type="EMBL" id="CP003364">
    <property type="protein sequence ID" value="AGA31036.1"/>
    <property type="molecule type" value="Genomic_DNA"/>
</dbReference>
<dbReference type="SUPFAM" id="SSF51735">
    <property type="entry name" value="NAD(P)-binding Rossmann-fold domains"/>
    <property type="match status" value="1"/>
</dbReference>
<dbReference type="PANTHER" id="PTHR43818:SF10">
    <property type="entry name" value="NADH-DEPENDENT DEHYDROGENASE-RELATED"/>
    <property type="match status" value="1"/>
</dbReference>
<keyword evidence="1" id="KW-0812">Transmembrane</keyword>
<dbReference type="Gene3D" id="3.40.50.720">
    <property type="entry name" value="NAD(P)-binding Rossmann-like Domain"/>
    <property type="match status" value="1"/>
</dbReference>
<dbReference type="Gene3D" id="3.30.360.10">
    <property type="entry name" value="Dihydrodipicolinate Reductase, domain 2"/>
    <property type="match status" value="1"/>
</dbReference>
<dbReference type="Pfam" id="PF01408">
    <property type="entry name" value="GFO_IDH_MocA"/>
    <property type="match status" value="1"/>
</dbReference>
<protein>
    <submittedName>
        <fullName evidence="4">Putative dehydrogenase</fullName>
    </submittedName>
</protein>
<evidence type="ECO:0000313" key="4">
    <source>
        <dbReference type="EMBL" id="AGA31036.1"/>
    </source>
</evidence>
<evidence type="ECO:0000256" key="1">
    <source>
        <dbReference type="SAM" id="Phobius"/>
    </source>
</evidence>
<dbReference type="InterPro" id="IPR036291">
    <property type="entry name" value="NAD(P)-bd_dom_sf"/>
</dbReference>
<reference evidence="4 5" key="1">
    <citation type="submission" date="2012-02" db="EMBL/GenBank/DDBJ databases">
        <title>Complete sequence of chromosome of Singulisphaera acidiphila DSM 18658.</title>
        <authorList>
            <consortium name="US DOE Joint Genome Institute (JGI-PGF)"/>
            <person name="Lucas S."/>
            <person name="Copeland A."/>
            <person name="Lapidus A."/>
            <person name="Glavina del Rio T."/>
            <person name="Dalin E."/>
            <person name="Tice H."/>
            <person name="Bruce D."/>
            <person name="Goodwin L."/>
            <person name="Pitluck S."/>
            <person name="Peters L."/>
            <person name="Ovchinnikova G."/>
            <person name="Chertkov O."/>
            <person name="Kyrpides N."/>
            <person name="Mavromatis K."/>
            <person name="Ivanova N."/>
            <person name="Brettin T."/>
            <person name="Detter J.C."/>
            <person name="Han C."/>
            <person name="Larimer F."/>
            <person name="Land M."/>
            <person name="Hauser L."/>
            <person name="Markowitz V."/>
            <person name="Cheng J.-F."/>
            <person name="Hugenholtz P."/>
            <person name="Woyke T."/>
            <person name="Wu D."/>
            <person name="Tindall B."/>
            <person name="Pomrenke H."/>
            <person name="Brambilla E."/>
            <person name="Klenk H.-P."/>
            <person name="Eisen J.A."/>
        </authorList>
    </citation>
    <scope>NUCLEOTIDE SEQUENCE [LARGE SCALE GENOMIC DNA]</scope>
    <source>
        <strain evidence="5">ATCC BAA-1392 / DSM 18658 / VKM B-2454 / MOB10</strain>
    </source>
</reference>
<dbReference type="KEGG" id="saci:Sinac_6980"/>
<organism evidence="4 5">
    <name type="scientific">Singulisphaera acidiphila (strain ATCC BAA-1392 / DSM 18658 / VKM B-2454 / MOB10)</name>
    <dbReference type="NCBI Taxonomy" id="886293"/>
    <lineage>
        <taxon>Bacteria</taxon>
        <taxon>Pseudomonadati</taxon>
        <taxon>Planctomycetota</taxon>
        <taxon>Planctomycetia</taxon>
        <taxon>Isosphaerales</taxon>
        <taxon>Isosphaeraceae</taxon>
        <taxon>Singulisphaera</taxon>
    </lineage>
</organism>
<dbReference type="PANTHER" id="PTHR43818">
    <property type="entry name" value="BCDNA.GH03377"/>
    <property type="match status" value="1"/>
</dbReference>
<dbReference type="HOGENOM" id="CLU_023194_24_0_0"/>
<dbReference type="AlphaFoldDB" id="L0DRM6"/>
<dbReference type="InterPro" id="IPR043906">
    <property type="entry name" value="Gfo/Idh/MocA_OxRdtase_bact_C"/>
</dbReference>
<dbReference type="OrthoDB" id="255433at2"/>
<evidence type="ECO:0000259" key="3">
    <source>
        <dbReference type="Pfam" id="PF19051"/>
    </source>
</evidence>
<feature type="domain" description="Gfo/Idh/MocA-like oxidoreductase bacterial type C-terminal" evidence="3">
    <location>
        <begin position="223"/>
        <end position="312"/>
    </location>
</feature>
<sequence>MDQTSSSSAEQPKSKPTRRQFAQVVAGAAIGAFAAPAVVRGRNLNEKLNIAMIATGGRGAHNLEQFAGENIVVLCDVYEPAVAKAALTFPKAKQFADFRKVYDHAKDFDAVVVSTAEHTHAFATLPALQLGKHVYCEKPLTYNIAEARIIRLAAAKAKVATQMGNQMHATENFRRVIELIQTNAIGPVTEVHVWVSRAWGWQDPAKAKTLDLGGLSTVERPRESSEIPAGLDWDLWIGPAPSRPFADAYFPGPKWYRWWDFGNGTMSDLGSHWNDLPFWALKLRAPRTIEAFGPPPHPEIAPASMHAKYEYDARGDMPAVSLTWHQGEDKPKIWTEGGIPKWENGMLFIGSKGMILADYGKHKLLPEKDFVDFKPPEPFIPKSIGHWDEWVAACKTGSPTMSNFDYAGWLTEANHLGNVAYRTGKKIEWDAEKLYAPNAPEAEPFIRREYRKGWSLS</sequence>
<gene>
    <name evidence="4" type="ordered locus">Sinac_6980</name>
</gene>
<dbReference type="InterPro" id="IPR000683">
    <property type="entry name" value="Gfo/Idh/MocA-like_OxRdtase_N"/>
</dbReference>
<feature type="transmembrane region" description="Helical" evidence="1">
    <location>
        <begin position="21"/>
        <end position="39"/>
    </location>
</feature>
<keyword evidence="1" id="KW-0472">Membrane</keyword>
<keyword evidence="5" id="KW-1185">Reference proteome</keyword>
<name>L0DRM6_SINAD</name>
<dbReference type="RefSeq" id="WP_015250108.1">
    <property type="nucleotide sequence ID" value="NC_019892.1"/>
</dbReference>
<dbReference type="InterPro" id="IPR050463">
    <property type="entry name" value="Gfo/Idh/MocA_oxidrdct_glycsds"/>
</dbReference>
<dbReference type="Pfam" id="PF19051">
    <property type="entry name" value="GFO_IDH_MocA_C2"/>
    <property type="match status" value="1"/>
</dbReference>